<comment type="caution">
    <text evidence="1">The sequence shown here is derived from an EMBL/GenBank/DDBJ whole genome shotgun (WGS) entry which is preliminary data.</text>
</comment>
<name>A0A839GHK5_9BACT</name>
<sequence>MQLLHSKRRLLNLSSMQLDRSQTLCKNGGECVGYQARKAARTCNSLFLSDSKGVLLACSEPV</sequence>
<dbReference type="AlphaFoldDB" id="A0A839GHK5"/>
<evidence type="ECO:0000313" key="2">
    <source>
        <dbReference type="Proteomes" id="UP000563094"/>
    </source>
</evidence>
<keyword evidence="2" id="KW-1185">Reference proteome</keyword>
<protein>
    <submittedName>
        <fullName evidence="1">Uncharacterized protein</fullName>
    </submittedName>
</protein>
<proteinExistence type="predicted"/>
<reference evidence="1 2" key="1">
    <citation type="submission" date="2020-08" db="EMBL/GenBank/DDBJ databases">
        <title>Genomic Encyclopedia of Type Strains, Phase IV (KMG-IV): sequencing the most valuable type-strain genomes for metagenomic binning, comparative biology and taxonomic classification.</title>
        <authorList>
            <person name="Goeker M."/>
        </authorList>
    </citation>
    <scope>NUCLEOTIDE SEQUENCE [LARGE SCALE GENOMIC DNA]</scope>
    <source>
        <strain evidence="1 2">DSM 29854</strain>
    </source>
</reference>
<dbReference type="EMBL" id="JACJIQ010000006">
    <property type="protein sequence ID" value="MBA9077123.1"/>
    <property type="molecule type" value="Genomic_DNA"/>
</dbReference>
<gene>
    <name evidence="1" type="ORF">FHS90_001834</name>
</gene>
<dbReference type="Proteomes" id="UP000563094">
    <property type="component" value="Unassembled WGS sequence"/>
</dbReference>
<accession>A0A839GHK5</accession>
<evidence type="ECO:0000313" key="1">
    <source>
        <dbReference type="EMBL" id="MBA9077123.1"/>
    </source>
</evidence>
<organism evidence="1 2">
    <name type="scientific">Rufibacter quisquiliarum</name>
    <dbReference type="NCBI Taxonomy" id="1549639"/>
    <lineage>
        <taxon>Bacteria</taxon>
        <taxon>Pseudomonadati</taxon>
        <taxon>Bacteroidota</taxon>
        <taxon>Cytophagia</taxon>
        <taxon>Cytophagales</taxon>
        <taxon>Hymenobacteraceae</taxon>
        <taxon>Rufibacter</taxon>
    </lineage>
</organism>